<gene>
    <name evidence="5" type="ORF">CYY_001115</name>
</gene>
<reference evidence="5" key="1">
    <citation type="submission" date="2020-01" db="EMBL/GenBank/DDBJ databases">
        <title>Development of genomics and gene disruption for Polysphondylium violaceum indicates a role for the polyketide synthase stlB in stalk morphogenesis.</title>
        <authorList>
            <person name="Narita B."/>
            <person name="Kawabe Y."/>
            <person name="Kin K."/>
            <person name="Saito T."/>
            <person name="Gibbs R."/>
            <person name="Kuspa A."/>
            <person name="Muzny D."/>
            <person name="Queller D."/>
            <person name="Richards S."/>
            <person name="Strassman J."/>
            <person name="Sucgang R."/>
            <person name="Worley K."/>
            <person name="Schaap P."/>
        </authorList>
    </citation>
    <scope>NUCLEOTIDE SEQUENCE</scope>
    <source>
        <strain evidence="5">QSvi11</strain>
    </source>
</reference>
<keyword evidence="2" id="KW-0325">Glycoprotein</keyword>
<evidence type="ECO:0000313" key="6">
    <source>
        <dbReference type="Proteomes" id="UP000695562"/>
    </source>
</evidence>
<dbReference type="Gene3D" id="3.10.100.10">
    <property type="entry name" value="Mannose-Binding Protein A, subunit A"/>
    <property type="match status" value="1"/>
</dbReference>
<keyword evidence="3" id="KW-1133">Transmembrane helix</keyword>
<feature type="domain" description="IPT/TIG" evidence="4">
    <location>
        <begin position="262"/>
        <end position="341"/>
    </location>
</feature>
<dbReference type="OrthoDB" id="20492at2759"/>
<dbReference type="SUPFAM" id="SSF81296">
    <property type="entry name" value="E set domains"/>
    <property type="match status" value="3"/>
</dbReference>
<dbReference type="InterPro" id="IPR014756">
    <property type="entry name" value="Ig_E-set"/>
</dbReference>
<dbReference type="EMBL" id="AJWJ01000025">
    <property type="protein sequence ID" value="KAF2077574.1"/>
    <property type="molecule type" value="Genomic_DNA"/>
</dbReference>
<dbReference type="Pfam" id="PF01833">
    <property type="entry name" value="TIG"/>
    <property type="match status" value="6"/>
</dbReference>
<comment type="caution">
    <text evidence="5">The sequence shown here is derived from an EMBL/GenBank/DDBJ whole genome shotgun (WGS) entry which is preliminary data.</text>
</comment>
<evidence type="ECO:0000256" key="1">
    <source>
        <dbReference type="ARBA" id="ARBA00022729"/>
    </source>
</evidence>
<evidence type="ECO:0000313" key="5">
    <source>
        <dbReference type="EMBL" id="KAF2077574.1"/>
    </source>
</evidence>
<feature type="domain" description="IPT/TIG" evidence="4">
    <location>
        <begin position="571"/>
        <end position="650"/>
    </location>
</feature>
<keyword evidence="6" id="KW-1185">Reference proteome</keyword>
<evidence type="ECO:0000259" key="4">
    <source>
        <dbReference type="Pfam" id="PF01833"/>
    </source>
</evidence>
<dbReference type="InterPro" id="IPR013783">
    <property type="entry name" value="Ig-like_fold"/>
</dbReference>
<evidence type="ECO:0000256" key="3">
    <source>
        <dbReference type="SAM" id="Phobius"/>
    </source>
</evidence>
<dbReference type="Gene3D" id="2.60.40.10">
    <property type="entry name" value="Immunoglobulins"/>
    <property type="match status" value="6"/>
</dbReference>
<dbReference type="InterPro" id="IPR016187">
    <property type="entry name" value="CTDL_fold"/>
</dbReference>
<evidence type="ECO:0000256" key="2">
    <source>
        <dbReference type="ARBA" id="ARBA00023180"/>
    </source>
</evidence>
<keyword evidence="3" id="KW-0472">Membrane</keyword>
<dbReference type="SUPFAM" id="SSF56436">
    <property type="entry name" value="C-type lectin-like"/>
    <property type="match status" value="1"/>
</dbReference>
<dbReference type="Proteomes" id="UP000695562">
    <property type="component" value="Unassembled WGS sequence"/>
</dbReference>
<dbReference type="PANTHER" id="PTHR31341">
    <property type="entry name" value="IPT/TIG DOMAIN-CONTAINING PROTEIN-RELATED-RELATED"/>
    <property type="match status" value="1"/>
</dbReference>
<dbReference type="InterPro" id="IPR002909">
    <property type="entry name" value="IPT_dom"/>
</dbReference>
<proteinExistence type="predicted"/>
<feature type="domain" description="IPT/TIG" evidence="4">
    <location>
        <begin position="653"/>
        <end position="727"/>
    </location>
</feature>
<feature type="domain" description="IPT/TIG" evidence="4">
    <location>
        <begin position="900"/>
        <end position="972"/>
    </location>
</feature>
<protein>
    <recommendedName>
        <fullName evidence="4">IPT/TIG domain-containing protein</fullName>
    </recommendedName>
</protein>
<feature type="domain" description="IPT/TIG" evidence="4">
    <location>
        <begin position="1065"/>
        <end position="1140"/>
    </location>
</feature>
<keyword evidence="3" id="KW-0812">Transmembrane</keyword>
<feature type="transmembrane region" description="Helical" evidence="3">
    <location>
        <begin position="1847"/>
        <end position="1871"/>
    </location>
</feature>
<dbReference type="CDD" id="cd00603">
    <property type="entry name" value="IPT_PCSR"/>
    <property type="match status" value="2"/>
</dbReference>
<sequence length="1890" mass="204515">MAATNNYYFTLFVLLFSSVFLFCNVNAVYTLKQFPLNQHWYERIEERVSGINATLFCEQKTYNGLKGYLATFSFEEEWAFTQANGVTTIATAWISGSDAVKTGFWTYSSGPEKGQPMYNLFFDKSYSFSFFGGIEPNLIPNEHWVHTSGNAAAPYWNNIATTSNISAYICEYGGLDDPVMPTITTTGGRVIITKLTGYIVSSLTITLTNRVTPTNTFQCGSIQVINSTSVSCLMPVGTGRYSVLIIDSAKKNHTLLWQYELPFIQSVNPFFKKDESITLAGNNFGTVASAISVLVGTSQTVVCGSVTILSPHVSISCKLPADLTEKLLPISVTVNSLKHITYKAAIFSPKNKLYYSGFLTNANWATSTDGYVKNLRVDGINAHLAVLDSPDLWTFLNNTLPIPFAGNLWNVWLGVTYNPTSKKFFYLAGPKAGTQAALQYTSIAGDQTTWTADTRFVVNLYTGVLQGVLPTAASGTFAEYGGEDPAFTTNKTHGIDTSGGSIGIQIDNYGTVFSVLSVLFRSASVSFVRDFINSELDVNIPIGYDGPYQISVTVDGKPTAPNTQFIDYNPPVISSIPSISTRGGDVTITGTSFFNDITKNTLTFGSTPCLAPTLVTAHKVLKCTMPVGTGVRSTTVKVGGKTSAPFTFSYIKPSVTTVSSVSPAGGTVTIDGDNFGADATKITVSVGSFACTGVVLTTAHTQFTCSVPQGQASHAVTVTVDTLVSNNNILLIYNSPTISSAVQISDGIEITGTNFGTDLYQLKLFIGASEITSYCKSTMIKVTCTALPATISSGAITTTGAYVNPSYNFLLTPFVVSVDPTSVATSGGAVSIKGKFFETTAMGTPTTLSVIFNGVTYSNNGYQSSSLLVFSVPAGTGVGKSISVKTDTRSSNSKTIAYIAPKVTSHSQTDETISLVGTNFGNDKSKISISIGSVPIDSATLVLTSHTQLSFKAPLESLNGGLLITVDTQSFTYSRFTLKPVITLIPAPKVIGEAITIQGKYLSNVDQDSLSTNIKFTFNSVVSECTFISATSYECSAPPGTGKAVAFVVNELVRSIDTQYLYQGPTIETVTHTIYNVPQEITISGTNFASTGLLVTIGDQDCQSPVAIDDTIITCQFESNATPGQGNLDVSVTVDGQSATEAIFAYASFSVSKVSQVQDYLQISGFNFGDVSKLEIKIGEVALTTCVGNNTFITCNPLPIDTKSGYFDITNGPSPITPIKVLLKPFIYTISPTTIKTVGENITMTGRFFEATSIAENNVIHVFKSTYESIEFDLIDNTTLIAKDIVGSGSSNSLEILIKNRKSNVKQFSYIPPTISTVQHVDTVLNVTGSNIGNQSSITIYYNGQEFNATNIDSQWFTITILENSTNGELYIRVADQESNKIRVLLKPNIKSIAPSPYTTGGSISLSGRFWNIIDSSNSPIEYKFYYSLLQSTDKSFKLLACEAITKAYTVVCKQPSGYGNFSVKVIAEGVESNQFVLNYQIPIVFSSSSLFYNTPGNITIHAQSIASPSSVFINNKECTNAVLTDTEHIRCFYDASVAPNQNGDPLTVTVTSYGLSGKNDVYLYLKERRCPGIPECSANGDCDTHTGVCRCYNSTITTSDCSIVDPNVLPPTTDENGETTLPTTGNFNYTIAITHLREKNLKEETVKTIKVSTIHWVDRKKLSEHTNYYKGGFENDPAILELQVTYFPTDSSIDFAGDILSMPANSVKYEITVSNWTFTSSMNYLQVIYNSRTERTTTYECVDHPTNITKLNVESLSWFQIVSGGNTLNSKFADRIIVDSRIVGSNVKLLEQTDELYNDLRQDSNTFNILTAMSTPYFKKNVVVDPNFSALLKTSTKTECDSSEKWKIPVIVVLSTAGGVSIATAAAVFYKKKLAFKKMEKSISMKSVE</sequence>
<feature type="domain" description="IPT/TIG" evidence="4">
    <location>
        <begin position="989"/>
        <end position="1049"/>
    </location>
</feature>
<dbReference type="InterPro" id="IPR016186">
    <property type="entry name" value="C-type_lectin-like/link_sf"/>
</dbReference>
<dbReference type="InterPro" id="IPR052014">
    <property type="entry name" value="Dictyostelium_Tiger"/>
</dbReference>
<keyword evidence="1" id="KW-0732">Signal</keyword>
<name>A0A8J4Q3R4_9MYCE</name>
<organism evidence="5 6">
    <name type="scientific">Polysphondylium violaceum</name>
    <dbReference type="NCBI Taxonomy" id="133409"/>
    <lineage>
        <taxon>Eukaryota</taxon>
        <taxon>Amoebozoa</taxon>
        <taxon>Evosea</taxon>
        <taxon>Eumycetozoa</taxon>
        <taxon>Dictyostelia</taxon>
        <taxon>Dictyosteliales</taxon>
        <taxon>Dictyosteliaceae</taxon>
        <taxon>Polysphondylium</taxon>
    </lineage>
</organism>
<accession>A0A8J4Q3R4</accession>